<proteinExistence type="predicted"/>
<dbReference type="STRING" id="83767.SAMN05660652_01433"/>
<dbReference type="Pfam" id="PF10688">
    <property type="entry name" value="Imp-YgjV"/>
    <property type="match status" value="1"/>
</dbReference>
<accession>A0A1G8AP72</accession>
<dbReference type="AlphaFoldDB" id="A0A1G8AP72"/>
<evidence type="ECO:0000313" key="2">
    <source>
        <dbReference type="EMBL" id="SDH22050.1"/>
    </source>
</evidence>
<reference evidence="2 3" key="1">
    <citation type="submission" date="2016-10" db="EMBL/GenBank/DDBJ databases">
        <authorList>
            <person name="de Groot N.N."/>
        </authorList>
    </citation>
    <scope>NUCLEOTIDE SEQUENCE [LARGE SCALE GENOMIC DNA]</scope>
    <source>
        <strain evidence="2 3">DSM 5885</strain>
    </source>
</reference>
<dbReference type="OrthoDB" id="7858522at2"/>
<dbReference type="InterPro" id="IPR019629">
    <property type="entry name" value="Uncharacterised_HI1736/YgjV"/>
</dbReference>
<feature type="transmembrane region" description="Helical" evidence="1">
    <location>
        <begin position="6"/>
        <end position="24"/>
    </location>
</feature>
<feature type="transmembrane region" description="Helical" evidence="1">
    <location>
        <begin position="31"/>
        <end position="50"/>
    </location>
</feature>
<dbReference type="RefSeq" id="WP_091935961.1">
    <property type="nucleotide sequence ID" value="NZ_FNCY01000004.1"/>
</dbReference>
<protein>
    <submittedName>
        <fullName evidence="2">Inner membrane protein</fullName>
    </submittedName>
</protein>
<organism evidence="2 3">
    <name type="scientific">Propionivibrio dicarboxylicus</name>
    <dbReference type="NCBI Taxonomy" id="83767"/>
    <lineage>
        <taxon>Bacteria</taxon>
        <taxon>Pseudomonadati</taxon>
        <taxon>Pseudomonadota</taxon>
        <taxon>Betaproteobacteria</taxon>
        <taxon>Rhodocyclales</taxon>
        <taxon>Rhodocyclaceae</taxon>
        <taxon>Propionivibrio</taxon>
    </lineage>
</organism>
<feature type="transmembrane region" description="Helical" evidence="1">
    <location>
        <begin position="104"/>
        <end position="121"/>
    </location>
</feature>
<keyword evidence="1" id="KW-1133">Transmembrane helix</keyword>
<sequence>MVTASLPSIVGLTALLIGFIAVGLKSDVRLRLVSALACFIWSIHFCMIPGAATAAVLYVVMGLRYLCATWLLSKPLKTKLICLCIFELSFLIGLYYTWTGLPSFLSWLATALLTYCAFFLTGYRLRKWLYPIGGIWLIHSALVGSWPHMAASMIQLTINHFVARKLRKESALDQEGMAFDRAQ</sequence>
<feature type="transmembrane region" description="Helical" evidence="1">
    <location>
        <begin position="128"/>
        <end position="146"/>
    </location>
</feature>
<keyword evidence="1" id="KW-0812">Transmembrane</keyword>
<evidence type="ECO:0000256" key="1">
    <source>
        <dbReference type="SAM" id="Phobius"/>
    </source>
</evidence>
<dbReference type="Proteomes" id="UP000198607">
    <property type="component" value="Unassembled WGS sequence"/>
</dbReference>
<dbReference type="EMBL" id="FNCY01000004">
    <property type="protein sequence ID" value="SDH22050.1"/>
    <property type="molecule type" value="Genomic_DNA"/>
</dbReference>
<gene>
    <name evidence="2" type="ORF">SAMN05660652_01433</name>
</gene>
<name>A0A1G8AP72_9RHOO</name>
<feature type="transmembrane region" description="Helical" evidence="1">
    <location>
        <begin position="80"/>
        <end position="98"/>
    </location>
</feature>
<evidence type="ECO:0000313" key="3">
    <source>
        <dbReference type="Proteomes" id="UP000198607"/>
    </source>
</evidence>
<keyword evidence="3" id="KW-1185">Reference proteome</keyword>
<keyword evidence="1" id="KW-0472">Membrane</keyword>